<reference evidence="1" key="1">
    <citation type="submission" date="2023-09" db="UniProtKB">
        <authorList>
            <consortium name="Ensembl"/>
        </authorList>
    </citation>
    <scope>IDENTIFICATION</scope>
</reference>
<dbReference type="Ensembl" id="ENSCCNT00000030952.1">
    <property type="protein sequence ID" value="ENSCCNP00000024270.1"/>
    <property type="gene ID" value="ENSCCNG00000023776.1"/>
</dbReference>
<proteinExistence type="predicted"/>
<evidence type="ECO:0000313" key="1">
    <source>
        <dbReference type="Ensembl" id="ENSCCNP00000024270.1"/>
    </source>
</evidence>
<protein>
    <submittedName>
        <fullName evidence="1">Uncharacterized protein</fullName>
    </submittedName>
</protein>
<sequence length="72" mass="7717">MPGPQHQDTAKYSQGLRIILLNLMPTLPVPLNHDLPGVSLGDSTEGSPWQTCLHQGPVGLCICPGRESGQEE</sequence>
<name>A0A8C0XD45_CASCN</name>
<accession>A0A8C0XD45</accession>
<organism evidence="1">
    <name type="scientific">Castor canadensis</name>
    <name type="common">American beaver</name>
    <dbReference type="NCBI Taxonomy" id="51338"/>
    <lineage>
        <taxon>Eukaryota</taxon>
        <taxon>Metazoa</taxon>
        <taxon>Chordata</taxon>
        <taxon>Craniata</taxon>
        <taxon>Vertebrata</taxon>
        <taxon>Euteleostomi</taxon>
        <taxon>Mammalia</taxon>
        <taxon>Eutheria</taxon>
        <taxon>Euarchontoglires</taxon>
        <taxon>Glires</taxon>
        <taxon>Rodentia</taxon>
        <taxon>Castorimorpha</taxon>
        <taxon>Castoridae</taxon>
        <taxon>Castor</taxon>
    </lineage>
</organism>
<dbReference type="AlphaFoldDB" id="A0A8C0XD45"/>